<dbReference type="RefSeq" id="WP_096484114.1">
    <property type="nucleotide sequence ID" value="NZ_AP014809.1"/>
</dbReference>
<feature type="compositionally biased region" description="Basic residues" evidence="1">
    <location>
        <begin position="58"/>
        <end position="70"/>
    </location>
</feature>
<keyword evidence="2" id="KW-0732">Signal</keyword>
<sequence length="70" mass="6977">MKQVICLTAAAVLVGAATLSTAAVAQSANTAQMTGSNATGVKPEGSMNKMSGAGGQMKSKKMTSKKKNAM</sequence>
<evidence type="ECO:0000313" key="3">
    <source>
        <dbReference type="EMBL" id="BAU89631.1"/>
    </source>
</evidence>
<feature type="compositionally biased region" description="Polar residues" evidence="1">
    <location>
        <begin position="29"/>
        <end position="39"/>
    </location>
</feature>
<dbReference type="AlphaFoldDB" id="A0A160PDL7"/>
<evidence type="ECO:0000256" key="2">
    <source>
        <dbReference type="SAM" id="SignalP"/>
    </source>
</evidence>
<evidence type="ECO:0000313" key="4">
    <source>
        <dbReference type="Proteomes" id="UP000218288"/>
    </source>
</evidence>
<feature type="region of interest" description="Disordered" evidence="1">
    <location>
        <begin position="28"/>
        <end position="70"/>
    </location>
</feature>
<proteinExistence type="predicted"/>
<organism evidence="3 4">
    <name type="scientific">Methylorubrum populi</name>
    <dbReference type="NCBI Taxonomy" id="223967"/>
    <lineage>
        <taxon>Bacteria</taxon>
        <taxon>Pseudomonadati</taxon>
        <taxon>Pseudomonadota</taxon>
        <taxon>Alphaproteobacteria</taxon>
        <taxon>Hyphomicrobiales</taxon>
        <taxon>Methylobacteriaceae</taxon>
        <taxon>Methylorubrum</taxon>
    </lineage>
</organism>
<name>A0A160PDL7_9HYPH</name>
<feature type="signal peptide" evidence="2">
    <location>
        <begin position="1"/>
        <end position="25"/>
    </location>
</feature>
<evidence type="ECO:0000256" key="1">
    <source>
        <dbReference type="SAM" id="MobiDB-lite"/>
    </source>
</evidence>
<dbReference type="Proteomes" id="UP000218288">
    <property type="component" value="Chromosome"/>
</dbReference>
<gene>
    <name evidence="3" type="ORF">MPPM_1026</name>
</gene>
<protein>
    <submittedName>
        <fullName evidence="3">Phospholipid-binding domain protein</fullName>
    </submittedName>
</protein>
<accession>A0A160PDL7</accession>
<dbReference type="EMBL" id="AP014809">
    <property type="protein sequence ID" value="BAU89631.1"/>
    <property type="molecule type" value="Genomic_DNA"/>
</dbReference>
<feature type="chain" id="PRO_5007818727" evidence="2">
    <location>
        <begin position="26"/>
        <end position="70"/>
    </location>
</feature>
<reference evidence="3 4" key="1">
    <citation type="journal article" date="2016" name="Genome Announc.">
        <title>Complete Genome Sequence of Methylobacterium populi P-1M, Isolated from Pink-Pigmented Household Biofilm.</title>
        <authorList>
            <person name="Morohoshi T."/>
            <person name="Ikeda T."/>
        </authorList>
    </citation>
    <scope>NUCLEOTIDE SEQUENCE [LARGE SCALE GENOMIC DNA]</scope>
    <source>
        <strain evidence="3 4">P-1M</strain>
    </source>
</reference>